<sequence>MKTLMSSRIIYLVIPIILQFHQTFSRKIDVKNDQKLFFQIKIRNSQPLFKPTWKLTKPYEELPGWKPAPIPIINIPNNIHFKPILYGTNVSICAKQFNISVPEIPSQVNILRDAVVYKNGQIHTREFLYDPETQIPKFSKSRLEVNVSNFEVIEEAIAFFHPYHKNYFHFMIETFPLLLLHGNETLKNCVILHHRFLTKLFNEMIAALDVKYIRTLFVGTPVVVRKLHISNPYIFTGYNQNAVLYMRNYILTKYGLNKNKPVKNILYNRNKNKYKNRLIGNFEEMVTVLNKTFPEMNFEFPQGKGFIDQACFWSKVRLVACAHGSLLANMIWMRSKTVALDFNTNVCFNAFVKLAKTLDIYIFETVFPIQYQKIIMTADIPLVIEMIKRANEILAQSSFE</sequence>
<keyword evidence="1" id="KW-0732">Signal</keyword>
<name>A0A1J4JUQ5_9EUKA</name>
<evidence type="ECO:0000256" key="1">
    <source>
        <dbReference type="SAM" id="SignalP"/>
    </source>
</evidence>
<protein>
    <recommendedName>
        <fullName evidence="2">Glycosyltransferase 61 catalytic domain-containing protein</fullName>
    </recommendedName>
</protein>
<gene>
    <name evidence="3" type="ORF">TRFO_31958</name>
</gene>
<comment type="caution">
    <text evidence="3">The sequence shown here is derived from an EMBL/GenBank/DDBJ whole genome shotgun (WGS) entry which is preliminary data.</text>
</comment>
<dbReference type="InterPro" id="IPR049625">
    <property type="entry name" value="Glyco_transf_61_cat"/>
</dbReference>
<accession>A0A1J4JUQ5</accession>
<evidence type="ECO:0000313" key="3">
    <source>
        <dbReference type="EMBL" id="OHT01252.1"/>
    </source>
</evidence>
<organism evidence="3 4">
    <name type="scientific">Tritrichomonas foetus</name>
    <dbReference type="NCBI Taxonomy" id="1144522"/>
    <lineage>
        <taxon>Eukaryota</taxon>
        <taxon>Metamonada</taxon>
        <taxon>Parabasalia</taxon>
        <taxon>Tritrichomonadida</taxon>
        <taxon>Tritrichomonadidae</taxon>
        <taxon>Tritrichomonas</taxon>
    </lineage>
</organism>
<dbReference type="Proteomes" id="UP000179807">
    <property type="component" value="Unassembled WGS sequence"/>
</dbReference>
<keyword evidence="4" id="KW-1185">Reference proteome</keyword>
<dbReference type="RefSeq" id="XP_068354388.1">
    <property type="nucleotide sequence ID" value="XM_068508229.1"/>
</dbReference>
<dbReference type="Pfam" id="PF04577">
    <property type="entry name" value="Glyco_transf_61"/>
    <property type="match status" value="1"/>
</dbReference>
<evidence type="ECO:0000259" key="2">
    <source>
        <dbReference type="Pfam" id="PF04577"/>
    </source>
</evidence>
<dbReference type="VEuPathDB" id="TrichDB:TRFO_31958"/>
<dbReference type="AlphaFoldDB" id="A0A1J4JUQ5"/>
<proteinExistence type="predicted"/>
<feature type="chain" id="PRO_5013289381" description="Glycosyltransferase 61 catalytic domain-containing protein" evidence="1">
    <location>
        <begin position="26"/>
        <end position="400"/>
    </location>
</feature>
<evidence type="ECO:0000313" key="4">
    <source>
        <dbReference type="Proteomes" id="UP000179807"/>
    </source>
</evidence>
<reference evidence="3" key="1">
    <citation type="submission" date="2016-10" db="EMBL/GenBank/DDBJ databases">
        <authorList>
            <person name="Benchimol M."/>
            <person name="Almeida L.G."/>
            <person name="Vasconcelos A.T."/>
            <person name="Perreira-Neves A."/>
            <person name="Rosa I.A."/>
            <person name="Tasca T."/>
            <person name="Bogo M.R."/>
            <person name="de Souza W."/>
        </authorList>
    </citation>
    <scope>NUCLEOTIDE SEQUENCE [LARGE SCALE GENOMIC DNA]</scope>
    <source>
        <strain evidence="3">K</strain>
    </source>
</reference>
<dbReference type="GO" id="GO:0016757">
    <property type="term" value="F:glycosyltransferase activity"/>
    <property type="evidence" value="ECO:0007669"/>
    <property type="project" value="InterPro"/>
</dbReference>
<feature type="domain" description="Glycosyltransferase 61 catalytic" evidence="2">
    <location>
        <begin position="167"/>
        <end position="339"/>
    </location>
</feature>
<dbReference type="GeneID" id="94842933"/>
<feature type="signal peptide" evidence="1">
    <location>
        <begin position="1"/>
        <end position="25"/>
    </location>
</feature>
<dbReference type="EMBL" id="MLAK01000920">
    <property type="protein sequence ID" value="OHT01252.1"/>
    <property type="molecule type" value="Genomic_DNA"/>
</dbReference>